<evidence type="ECO:0000256" key="1">
    <source>
        <dbReference type="ARBA" id="ARBA00009018"/>
    </source>
</evidence>
<dbReference type="GO" id="GO:0005737">
    <property type="term" value="C:cytoplasm"/>
    <property type="evidence" value="ECO:0007669"/>
    <property type="project" value="UniProtKB-SubCell"/>
</dbReference>
<dbReference type="EC" id="2.7.1.24" evidence="8 9"/>
<comment type="function">
    <text evidence="8">Catalyzes the phosphorylation of the 3'-hydroxyl group of dephosphocoenzyme A to form coenzyme A.</text>
</comment>
<comment type="subcellular location">
    <subcellularLocation>
        <location evidence="8">Cytoplasm</location>
    </subcellularLocation>
</comment>
<dbReference type="EMBL" id="LGKP01000015">
    <property type="protein sequence ID" value="KPL88906.1"/>
    <property type="molecule type" value="Genomic_DNA"/>
</dbReference>
<dbReference type="PANTHER" id="PTHR10695:SF46">
    <property type="entry name" value="BIFUNCTIONAL COENZYME A SYNTHASE-RELATED"/>
    <property type="match status" value="1"/>
</dbReference>
<keyword evidence="3 8" id="KW-0808">Transferase</keyword>
<dbReference type="InterPro" id="IPR001977">
    <property type="entry name" value="Depp_CoAkinase"/>
</dbReference>
<keyword evidence="6 8" id="KW-0067">ATP-binding</keyword>
<dbReference type="PANTHER" id="PTHR10695">
    <property type="entry name" value="DEPHOSPHO-COA KINASE-RELATED"/>
    <property type="match status" value="1"/>
</dbReference>
<evidence type="ECO:0000256" key="6">
    <source>
        <dbReference type="ARBA" id="ARBA00022840"/>
    </source>
</evidence>
<dbReference type="GO" id="GO:0015937">
    <property type="term" value="P:coenzyme A biosynthetic process"/>
    <property type="evidence" value="ECO:0007669"/>
    <property type="project" value="UniProtKB-UniRule"/>
</dbReference>
<evidence type="ECO:0000313" key="11">
    <source>
        <dbReference type="Proteomes" id="UP000050277"/>
    </source>
</evidence>
<dbReference type="GO" id="GO:0005524">
    <property type="term" value="F:ATP binding"/>
    <property type="evidence" value="ECO:0007669"/>
    <property type="project" value="UniProtKB-UniRule"/>
</dbReference>
<protein>
    <recommendedName>
        <fullName evidence="8 9">Dephospho-CoA kinase</fullName>
        <ecNumber evidence="8 9">2.7.1.24</ecNumber>
    </recommendedName>
    <alternativeName>
        <fullName evidence="8">Dephosphocoenzyme A kinase</fullName>
    </alternativeName>
</protein>
<dbReference type="PATRIC" id="fig|70996.4.peg.4480"/>
<dbReference type="FunFam" id="3.40.50.300:FF:000991">
    <property type="entry name" value="Dephospho-CoA kinase"/>
    <property type="match status" value="1"/>
</dbReference>
<sequence>MIHPLIRACMYRIGLTGNIACGKSTVVAMLQELGAAVCDADAVVHQVQAPDGSAYLPIVEAFGLEIVHNQTLGQPINRQALGQIVFADQAQLRRLEALVHPAVRQHILAWLETQQQLRTKVVVIDAIKLIESGYPAMCDAVWVVSADPAIQLARLIEHRGMSEAEALLRINAQNSQADKIAVADVVIDNSGSLADARRQVEQAFLAIQRHD</sequence>
<dbReference type="Gene3D" id="3.40.50.300">
    <property type="entry name" value="P-loop containing nucleotide triphosphate hydrolases"/>
    <property type="match status" value="1"/>
</dbReference>
<comment type="catalytic activity">
    <reaction evidence="8">
        <text>3'-dephospho-CoA + ATP = ADP + CoA + H(+)</text>
        <dbReference type="Rhea" id="RHEA:18245"/>
        <dbReference type="ChEBI" id="CHEBI:15378"/>
        <dbReference type="ChEBI" id="CHEBI:30616"/>
        <dbReference type="ChEBI" id="CHEBI:57287"/>
        <dbReference type="ChEBI" id="CHEBI:57328"/>
        <dbReference type="ChEBI" id="CHEBI:456216"/>
        <dbReference type="EC" id="2.7.1.24"/>
    </reaction>
</comment>
<keyword evidence="4 8" id="KW-0547">Nucleotide-binding</keyword>
<dbReference type="NCBIfam" id="TIGR00152">
    <property type="entry name" value="dephospho-CoA kinase"/>
    <property type="match status" value="1"/>
</dbReference>
<dbReference type="UniPathway" id="UPA00241">
    <property type="reaction ID" value="UER00356"/>
</dbReference>
<comment type="similarity">
    <text evidence="1 8">Belongs to the CoaE family.</text>
</comment>
<evidence type="ECO:0000256" key="5">
    <source>
        <dbReference type="ARBA" id="ARBA00022777"/>
    </source>
</evidence>
<dbReference type="PROSITE" id="PS51219">
    <property type="entry name" value="DPCK"/>
    <property type="match status" value="1"/>
</dbReference>
<comment type="caution">
    <text evidence="10">The sequence shown here is derived from an EMBL/GenBank/DDBJ whole genome shotgun (WGS) entry which is preliminary data.</text>
</comment>
<name>A0A0N8GSC4_9CHLR</name>
<evidence type="ECO:0000256" key="4">
    <source>
        <dbReference type="ARBA" id="ARBA00022741"/>
    </source>
</evidence>
<dbReference type="HAMAP" id="MF_00376">
    <property type="entry name" value="Dephospho_CoA_kinase"/>
    <property type="match status" value="1"/>
</dbReference>
<dbReference type="CDD" id="cd02022">
    <property type="entry name" value="DPCK"/>
    <property type="match status" value="1"/>
</dbReference>
<evidence type="ECO:0000256" key="7">
    <source>
        <dbReference type="ARBA" id="ARBA00022993"/>
    </source>
</evidence>
<keyword evidence="7 8" id="KW-0173">Coenzyme A biosynthesis</keyword>
<gene>
    <name evidence="8" type="primary">coaE</name>
    <name evidence="10" type="ORF">SE18_09585</name>
</gene>
<evidence type="ECO:0000313" key="10">
    <source>
        <dbReference type="EMBL" id="KPL88906.1"/>
    </source>
</evidence>
<proteinExistence type="inferred from homology"/>
<dbReference type="Proteomes" id="UP000050277">
    <property type="component" value="Unassembled WGS sequence"/>
</dbReference>
<comment type="pathway">
    <text evidence="8">Cofactor biosynthesis; coenzyme A biosynthesis; CoA from (R)-pantothenate: step 5/5.</text>
</comment>
<evidence type="ECO:0000256" key="2">
    <source>
        <dbReference type="ARBA" id="ARBA00022490"/>
    </source>
</evidence>
<accession>A0A0N8GSC4</accession>
<reference evidence="10 11" key="1">
    <citation type="submission" date="2015-07" db="EMBL/GenBank/DDBJ databases">
        <title>Whole genome sequence of Herpetosiphon geysericola DSM 7119.</title>
        <authorList>
            <person name="Hemp J."/>
            <person name="Ward L.M."/>
            <person name="Pace L.A."/>
            <person name="Fischer W.W."/>
        </authorList>
    </citation>
    <scope>NUCLEOTIDE SEQUENCE [LARGE SCALE GENOMIC DNA]</scope>
    <source>
        <strain evidence="10 11">DSM 7119</strain>
    </source>
</reference>
<dbReference type="Pfam" id="PF01121">
    <property type="entry name" value="CoaE"/>
    <property type="match status" value="1"/>
</dbReference>
<keyword evidence="5 8" id="KW-0418">Kinase</keyword>
<dbReference type="STRING" id="70996.SE18_09585"/>
<dbReference type="SUPFAM" id="SSF52540">
    <property type="entry name" value="P-loop containing nucleoside triphosphate hydrolases"/>
    <property type="match status" value="1"/>
</dbReference>
<keyword evidence="2 8" id="KW-0963">Cytoplasm</keyword>
<dbReference type="InterPro" id="IPR027417">
    <property type="entry name" value="P-loop_NTPase"/>
</dbReference>
<evidence type="ECO:0000256" key="8">
    <source>
        <dbReference type="HAMAP-Rule" id="MF_00376"/>
    </source>
</evidence>
<evidence type="ECO:0000256" key="9">
    <source>
        <dbReference type="NCBIfam" id="TIGR00152"/>
    </source>
</evidence>
<dbReference type="AlphaFoldDB" id="A0A0N8GSC4"/>
<evidence type="ECO:0000256" key="3">
    <source>
        <dbReference type="ARBA" id="ARBA00022679"/>
    </source>
</evidence>
<feature type="binding site" evidence="8">
    <location>
        <begin position="20"/>
        <end position="25"/>
    </location>
    <ligand>
        <name>ATP</name>
        <dbReference type="ChEBI" id="CHEBI:30616"/>
    </ligand>
</feature>
<keyword evidence="11" id="KW-1185">Reference proteome</keyword>
<organism evidence="10 11">
    <name type="scientific">Herpetosiphon geysericola</name>
    <dbReference type="NCBI Taxonomy" id="70996"/>
    <lineage>
        <taxon>Bacteria</taxon>
        <taxon>Bacillati</taxon>
        <taxon>Chloroflexota</taxon>
        <taxon>Chloroflexia</taxon>
        <taxon>Herpetosiphonales</taxon>
        <taxon>Herpetosiphonaceae</taxon>
        <taxon>Herpetosiphon</taxon>
    </lineage>
</organism>
<dbReference type="GO" id="GO:0004140">
    <property type="term" value="F:dephospho-CoA kinase activity"/>
    <property type="evidence" value="ECO:0007669"/>
    <property type="project" value="UniProtKB-UniRule"/>
</dbReference>